<gene>
    <name evidence="6" type="primary">Coro6</name>
    <name evidence="6" type="ORF">Bhyg_14933</name>
</gene>
<dbReference type="AlphaFoldDB" id="A0A9Q0MSK9"/>
<dbReference type="SMART" id="SM01166">
    <property type="entry name" value="DUF1899"/>
    <property type="match status" value="1"/>
</dbReference>
<dbReference type="Pfam" id="PF00400">
    <property type="entry name" value="WD40"/>
    <property type="match status" value="2"/>
</dbReference>
<evidence type="ECO:0000259" key="5">
    <source>
        <dbReference type="SMART" id="SM01166"/>
    </source>
</evidence>
<evidence type="ECO:0000313" key="7">
    <source>
        <dbReference type="Proteomes" id="UP001151699"/>
    </source>
</evidence>
<reference evidence="6" key="1">
    <citation type="submission" date="2022-07" db="EMBL/GenBank/DDBJ databases">
        <authorList>
            <person name="Trinca V."/>
            <person name="Uliana J.V.C."/>
            <person name="Torres T.T."/>
            <person name="Ward R.J."/>
            <person name="Monesi N."/>
        </authorList>
    </citation>
    <scope>NUCLEOTIDE SEQUENCE</scope>
    <source>
        <strain evidence="6">HSMRA1968</strain>
        <tissue evidence="6">Whole embryos</tissue>
    </source>
</reference>
<feature type="repeat" description="WD" evidence="3">
    <location>
        <begin position="122"/>
        <end position="164"/>
    </location>
</feature>
<dbReference type="Pfam" id="PF16300">
    <property type="entry name" value="WD40_4"/>
    <property type="match status" value="1"/>
</dbReference>
<dbReference type="SUPFAM" id="SSF50978">
    <property type="entry name" value="WD40 repeat-like"/>
    <property type="match status" value="1"/>
</dbReference>
<dbReference type="GO" id="GO:0007015">
    <property type="term" value="P:actin filament organization"/>
    <property type="evidence" value="ECO:0007669"/>
    <property type="project" value="TreeGrafter"/>
</dbReference>
<evidence type="ECO:0000256" key="4">
    <source>
        <dbReference type="RuleBase" id="RU280818"/>
    </source>
</evidence>
<feature type="non-terminal residue" evidence="6">
    <location>
        <position position="464"/>
    </location>
</feature>
<accession>A0A9Q0MSK9</accession>
<dbReference type="PROSITE" id="PS00678">
    <property type="entry name" value="WD_REPEATS_1"/>
    <property type="match status" value="1"/>
</dbReference>
<sequence length="464" mass="51241">ISLKFHHLYGTPLKWEHCILNICVSKSNWDSRFCAVNPKFLAIIVESIEGSGAFIVLPHAHVGRINPDYPLVNGHKGPVLDIAWCPHNDNVIASGSDDGVVKVWQIPDGGLSKILTEPMIDLLYHQGGVGLVLWHPTALNVLLTAGSDNQVIIWNVGTGEVLRHINCHPDVVYSACFDWVGSKLVTTCKDKKIRIINPRTCEVESEALCHEGSSATQAIFLKHGIIFTTGCNRKSERQYSLRAPEALGKPIVMAELGAADGVTFPLYDPDTNLIFLCGKGNSVIPYFEIIPDPPFVNYINLFQFAGTQAGIAMMPKRGCDVNICEIAKLYRLDSNGFCRIVSMQVPRQSELFQEDLYPDTLSKEAATTAEEWSAGKNAHPILISMKSGYVSQLPTEVSKQSDALDQFIPRGLRKRPSTSNAKPSPAFTRNYGADIKELFGSSKSVKIIVQHENRIRSIEKDCKK</sequence>
<dbReference type="Pfam" id="PF08953">
    <property type="entry name" value="DUF1899"/>
    <property type="match status" value="1"/>
</dbReference>
<dbReference type="Proteomes" id="UP001151699">
    <property type="component" value="Chromosome C"/>
</dbReference>
<evidence type="ECO:0000313" key="6">
    <source>
        <dbReference type="EMBL" id="KAJ6636345.1"/>
    </source>
</evidence>
<dbReference type="Gene3D" id="2.130.10.10">
    <property type="entry name" value="YVTN repeat-like/Quinoprotein amine dehydrogenase"/>
    <property type="match status" value="1"/>
</dbReference>
<dbReference type="PANTHER" id="PTHR10856:SF0">
    <property type="entry name" value="CORONIN"/>
    <property type="match status" value="1"/>
</dbReference>
<organism evidence="6 7">
    <name type="scientific">Pseudolycoriella hygida</name>
    <dbReference type="NCBI Taxonomy" id="35572"/>
    <lineage>
        <taxon>Eukaryota</taxon>
        <taxon>Metazoa</taxon>
        <taxon>Ecdysozoa</taxon>
        <taxon>Arthropoda</taxon>
        <taxon>Hexapoda</taxon>
        <taxon>Insecta</taxon>
        <taxon>Pterygota</taxon>
        <taxon>Neoptera</taxon>
        <taxon>Endopterygota</taxon>
        <taxon>Diptera</taxon>
        <taxon>Nematocera</taxon>
        <taxon>Sciaroidea</taxon>
        <taxon>Sciaridae</taxon>
        <taxon>Pseudolycoriella</taxon>
    </lineage>
</organism>
<evidence type="ECO:0000256" key="3">
    <source>
        <dbReference type="PROSITE-ProRule" id="PRU00221"/>
    </source>
</evidence>
<comment type="similarity">
    <text evidence="4">Belongs to the WD repeat coronin family.</text>
</comment>
<comment type="caution">
    <text evidence="6">The sequence shown here is derived from an EMBL/GenBank/DDBJ whole genome shotgun (WGS) entry which is preliminary data.</text>
</comment>
<dbReference type="InterPro" id="IPR015048">
    <property type="entry name" value="DUF1899"/>
</dbReference>
<name>A0A9Q0MSK9_9DIPT</name>
<dbReference type="PROSITE" id="PS50082">
    <property type="entry name" value="WD_REPEATS_2"/>
    <property type="match status" value="2"/>
</dbReference>
<dbReference type="EMBL" id="WJQU01000004">
    <property type="protein sequence ID" value="KAJ6636345.1"/>
    <property type="molecule type" value="Genomic_DNA"/>
</dbReference>
<keyword evidence="1 3" id="KW-0853">WD repeat</keyword>
<evidence type="ECO:0000256" key="2">
    <source>
        <dbReference type="ARBA" id="ARBA00022737"/>
    </source>
</evidence>
<feature type="repeat" description="WD" evidence="3">
    <location>
        <begin position="72"/>
        <end position="114"/>
    </location>
</feature>
<dbReference type="InterPro" id="IPR019775">
    <property type="entry name" value="WD40_repeat_CS"/>
</dbReference>
<protein>
    <recommendedName>
        <fullName evidence="4">Coronin</fullName>
    </recommendedName>
</protein>
<keyword evidence="7" id="KW-1185">Reference proteome</keyword>
<dbReference type="InterPro" id="IPR036322">
    <property type="entry name" value="WD40_repeat_dom_sf"/>
</dbReference>
<feature type="non-terminal residue" evidence="6">
    <location>
        <position position="1"/>
    </location>
</feature>
<dbReference type="SMART" id="SM01167">
    <property type="entry name" value="DUF1900"/>
    <property type="match status" value="1"/>
</dbReference>
<dbReference type="PANTHER" id="PTHR10856">
    <property type="entry name" value="CORONIN"/>
    <property type="match status" value="1"/>
</dbReference>
<dbReference type="PROSITE" id="PS50294">
    <property type="entry name" value="WD_REPEATS_REGION"/>
    <property type="match status" value="1"/>
</dbReference>
<dbReference type="SMART" id="SM00320">
    <property type="entry name" value="WD40"/>
    <property type="match status" value="3"/>
</dbReference>
<dbReference type="InterPro" id="IPR001680">
    <property type="entry name" value="WD40_rpt"/>
</dbReference>
<feature type="domain" description="DUF1899" evidence="5">
    <location>
        <begin position="2"/>
        <end position="63"/>
    </location>
</feature>
<dbReference type="InterPro" id="IPR015943">
    <property type="entry name" value="WD40/YVTN_repeat-like_dom_sf"/>
</dbReference>
<dbReference type="OrthoDB" id="1850764at2759"/>
<dbReference type="GO" id="GO:0051015">
    <property type="term" value="F:actin filament binding"/>
    <property type="evidence" value="ECO:0007669"/>
    <property type="project" value="TreeGrafter"/>
</dbReference>
<keyword evidence="2 4" id="KW-0677">Repeat</keyword>
<proteinExistence type="inferred from homology"/>
<dbReference type="InterPro" id="IPR015505">
    <property type="entry name" value="Coronin"/>
</dbReference>
<evidence type="ECO:0000256" key="1">
    <source>
        <dbReference type="ARBA" id="ARBA00022574"/>
    </source>
</evidence>